<comment type="caution">
    <text evidence="2">The sequence shown here is derived from an EMBL/GenBank/DDBJ whole genome shotgun (WGS) entry which is preliminary data.</text>
</comment>
<proteinExistence type="predicted"/>
<evidence type="ECO:0000256" key="1">
    <source>
        <dbReference type="SAM" id="MobiDB-lite"/>
    </source>
</evidence>
<keyword evidence="3" id="KW-1185">Reference proteome</keyword>
<feature type="compositionally biased region" description="Acidic residues" evidence="1">
    <location>
        <begin position="31"/>
        <end position="60"/>
    </location>
</feature>
<reference evidence="2 3" key="1">
    <citation type="journal article" date="2021" name="Elife">
        <title>Chloroplast acquisition without the gene transfer in kleptoplastic sea slugs, Plakobranchus ocellatus.</title>
        <authorList>
            <person name="Maeda T."/>
            <person name="Takahashi S."/>
            <person name="Yoshida T."/>
            <person name="Shimamura S."/>
            <person name="Takaki Y."/>
            <person name="Nagai Y."/>
            <person name="Toyoda A."/>
            <person name="Suzuki Y."/>
            <person name="Arimoto A."/>
            <person name="Ishii H."/>
            <person name="Satoh N."/>
            <person name="Nishiyama T."/>
            <person name="Hasebe M."/>
            <person name="Maruyama T."/>
            <person name="Minagawa J."/>
            <person name="Obokata J."/>
            <person name="Shigenobu S."/>
        </authorList>
    </citation>
    <scope>NUCLEOTIDE SEQUENCE [LARGE SCALE GENOMIC DNA]</scope>
</reference>
<organism evidence="2 3">
    <name type="scientific">Plakobranchus ocellatus</name>
    <dbReference type="NCBI Taxonomy" id="259542"/>
    <lineage>
        <taxon>Eukaryota</taxon>
        <taxon>Metazoa</taxon>
        <taxon>Spiralia</taxon>
        <taxon>Lophotrochozoa</taxon>
        <taxon>Mollusca</taxon>
        <taxon>Gastropoda</taxon>
        <taxon>Heterobranchia</taxon>
        <taxon>Euthyneura</taxon>
        <taxon>Panpulmonata</taxon>
        <taxon>Sacoglossa</taxon>
        <taxon>Placobranchoidea</taxon>
        <taxon>Plakobranchidae</taxon>
        <taxon>Plakobranchus</taxon>
    </lineage>
</organism>
<accession>A0AAV4CAC0</accession>
<dbReference type="EMBL" id="BLXT01006181">
    <property type="protein sequence ID" value="GFO29661.1"/>
    <property type="molecule type" value="Genomic_DNA"/>
</dbReference>
<name>A0AAV4CAC0_9GAST</name>
<evidence type="ECO:0000313" key="3">
    <source>
        <dbReference type="Proteomes" id="UP000735302"/>
    </source>
</evidence>
<gene>
    <name evidence="2" type="ORF">PoB_005616600</name>
</gene>
<protein>
    <submittedName>
        <fullName evidence="2">Uncharacterized protein</fullName>
    </submittedName>
</protein>
<feature type="region of interest" description="Disordered" evidence="1">
    <location>
        <begin position="17"/>
        <end position="63"/>
    </location>
</feature>
<evidence type="ECO:0000313" key="2">
    <source>
        <dbReference type="EMBL" id="GFO29661.1"/>
    </source>
</evidence>
<dbReference type="Proteomes" id="UP000735302">
    <property type="component" value="Unassembled WGS sequence"/>
</dbReference>
<dbReference type="AlphaFoldDB" id="A0AAV4CAC0"/>
<sequence>MNREKYNCNHNPNCRMRTNIGKEGGRKGETVADDDEADDDDDDDDDDEEEEEEEDEDDDNNDNHTYLCCGLHSLLMFLQLFLELFDGDL</sequence>